<sequence>MNDEPQNTPETEAEDAALIELANSLLDAARQGDAATLLAYLDQGAPVNLLDSAGNSPLMLAAYHGHAALVTELAARGADVDLLNDRGQSPLAGAAFKGDVEVAKALLAAGADPELGTPSARETAAYFQRAEITALLG</sequence>
<dbReference type="RefSeq" id="WP_184325267.1">
    <property type="nucleotide sequence ID" value="NZ_JACHLZ010000001.1"/>
</dbReference>
<evidence type="ECO:0000256" key="1">
    <source>
        <dbReference type="ARBA" id="ARBA00022737"/>
    </source>
</evidence>
<dbReference type="Proteomes" id="UP000588158">
    <property type="component" value="Unassembled WGS sequence"/>
</dbReference>
<organism evidence="4 5">
    <name type="scientific">Brachybacterium aquaticum</name>
    <dbReference type="NCBI Taxonomy" id="1432564"/>
    <lineage>
        <taxon>Bacteria</taxon>
        <taxon>Bacillati</taxon>
        <taxon>Actinomycetota</taxon>
        <taxon>Actinomycetes</taxon>
        <taxon>Micrococcales</taxon>
        <taxon>Dermabacteraceae</taxon>
        <taxon>Brachybacterium</taxon>
    </lineage>
</organism>
<dbReference type="InterPro" id="IPR002110">
    <property type="entry name" value="Ankyrin_rpt"/>
</dbReference>
<evidence type="ECO:0000256" key="2">
    <source>
        <dbReference type="ARBA" id="ARBA00023043"/>
    </source>
</evidence>
<dbReference type="GO" id="GO:0004842">
    <property type="term" value="F:ubiquitin-protein transferase activity"/>
    <property type="evidence" value="ECO:0007669"/>
    <property type="project" value="TreeGrafter"/>
</dbReference>
<dbReference type="PANTHER" id="PTHR24171:SF8">
    <property type="entry name" value="BRCA1-ASSOCIATED RING DOMAIN PROTEIN 1"/>
    <property type="match status" value="1"/>
</dbReference>
<dbReference type="InterPro" id="IPR036770">
    <property type="entry name" value="Ankyrin_rpt-contain_sf"/>
</dbReference>
<dbReference type="PROSITE" id="PS50088">
    <property type="entry name" value="ANK_REPEAT"/>
    <property type="match status" value="2"/>
</dbReference>
<dbReference type="Pfam" id="PF12796">
    <property type="entry name" value="Ank_2"/>
    <property type="match status" value="1"/>
</dbReference>
<dbReference type="AlphaFoldDB" id="A0A841AD59"/>
<evidence type="ECO:0000313" key="4">
    <source>
        <dbReference type="EMBL" id="MBB5831863.1"/>
    </source>
</evidence>
<dbReference type="SMART" id="SM00248">
    <property type="entry name" value="ANK"/>
    <property type="match status" value="3"/>
</dbReference>
<dbReference type="PROSITE" id="PS50297">
    <property type="entry name" value="ANK_REP_REGION"/>
    <property type="match status" value="2"/>
</dbReference>
<feature type="repeat" description="ANK" evidence="3">
    <location>
        <begin position="53"/>
        <end position="85"/>
    </location>
</feature>
<comment type="caution">
    <text evidence="4">The sequence shown here is derived from an EMBL/GenBank/DDBJ whole genome shotgun (WGS) entry which is preliminary data.</text>
</comment>
<keyword evidence="1" id="KW-0677">Repeat</keyword>
<proteinExistence type="predicted"/>
<reference evidence="4 5" key="1">
    <citation type="submission" date="2020-08" db="EMBL/GenBank/DDBJ databases">
        <title>Sequencing the genomes of 1000 actinobacteria strains.</title>
        <authorList>
            <person name="Klenk H.-P."/>
        </authorList>
    </citation>
    <scope>NUCLEOTIDE SEQUENCE [LARGE SCALE GENOMIC DNA]</scope>
    <source>
        <strain evidence="4 5">DSM 28796</strain>
    </source>
</reference>
<keyword evidence="5" id="KW-1185">Reference proteome</keyword>
<feature type="repeat" description="ANK" evidence="3">
    <location>
        <begin position="86"/>
        <end position="118"/>
    </location>
</feature>
<gene>
    <name evidence="4" type="ORF">HNR70_001676</name>
</gene>
<dbReference type="EMBL" id="JACHLZ010000001">
    <property type="protein sequence ID" value="MBB5831863.1"/>
    <property type="molecule type" value="Genomic_DNA"/>
</dbReference>
<dbReference type="SUPFAM" id="SSF48403">
    <property type="entry name" value="Ankyrin repeat"/>
    <property type="match status" value="1"/>
</dbReference>
<keyword evidence="2 3" id="KW-0040">ANK repeat</keyword>
<dbReference type="Gene3D" id="1.25.40.20">
    <property type="entry name" value="Ankyrin repeat-containing domain"/>
    <property type="match status" value="1"/>
</dbReference>
<dbReference type="PANTHER" id="PTHR24171">
    <property type="entry name" value="ANKYRIN REPEAT DOMAIN-CONTAINING PROTEIN 39-RELATED"/>
    <property type="match status" value="1"/>
</dbReference>
<protein>
    <submittedName>
        <fullName evidence="4">Ankyrin repeat protein</fullName>
    </submittedName>
</protein>
<name>A0A841AD59_9MICO</name>
<evidence type="ECO:0000313" key="5">
    <source>
        <dbReference type="Proteomes" id="UP000588158"/>
    </source>
</evidence>
<dbReference type="GO" id="GO:0085020">
    <property type="term" value="P:protein K6-linked ubiquitination"/>
    <property type="evidence" value="ECO:0007669"/>
    <property type="project" value="TreeGrafter"/>
</dbReference>
<accession>A0A841AD59</accession>
<evidence type="ECO:0000256" key="3">
    <source>
        <dbReference type="PROSITE-ProRule" id="PRU00023"/>
    </source>
</evidence>